<feature type="signal peptide" evidence="1">
    <location>
        <begin position="1"/>
        <end position="15"/>
    </location>
</feature>
<dbReference type="AlphaFoldDB" id="A0AAV4QRC8"/>
<name>A0AAV4QRC8_CAEEX</name>
<dbReference type="EMBL" id="BPLR01006576">
    <property type="protein sequence ID" value="GIY10896.1"/>
    <property type="molecule type" value="Genomic_DNA"/>
</dbReference>
<keyword evidence="3" id="KW-1185">Reference proteome</keyword>
<proteinExistence type="predicted"/>
<evidence type="ECO:0000313" key="3">
    <source>
        <dbReference type="Proteomes" id="UP001054945"/>
    </source>
</evidence>
<comment type="caution">
    <text evidence="2">The sequence shown here is derived from an EMBL/GenBank/DDBJ whole genome shotgun (WGS) entry which is preliminary data.</text>
</comment>
<keyword evidence="1" id="KW-0732">Signal</keyword>
<feature type="chain" id="PRO_5043943701" evidence="1">
    <location>
        <begin position="16"/>
        <end position="150"/>
    </location>
</feature>
<reference evidence="2 3" key="1">
    <citation type="submission" date="2021-06" db="EMBL/GenBank/DDBJ databases">
        <title>Caerostris extrusa draft genome.</title>
        <authorList>
            <person name="Kono N."/>
            <person name="Arakawa K."/>
        </authorList>
    </citation>
    <scope>NUCLEOTIDE SEQUENCE [LARGE SCALE GENOMIC DNA]</scope>
</reference>
<dbReference type="Proteomes" id="UP001054945">
    <property type="component" value="Unassembled WGS sequence"/>
</dbReference>
<sequence length="150" mass="16880">MHLAVIFLPLLSTYATLLINYGGLAEVVRNKSDGEYLYQVREYEAPNQKKSQLATSFIIGLHKDSRKVRINFISILCPSPRVCQSTFQNSLKNTKHENNEVIDSSSSVIVLLDGLLWLFLKVDLMDNLTLLKGTSSSKDEENVAPQKSTY</sequence>
<accession>A0AAV4QRC8</accession>
<organism evidence="2 3">
    <name type="scientific">Caerostris extrusa</name>
    <name type="common">Bark spider</name>
    <name type="synonym">Caerostris bankana</name>
    <dbReference type="NCBI Taxonomy" id="172846"/>
    <lineage>
        <taxon>Eukaryota</taxon>
        <taxon>Metazoa</taxon>
        <taxon>Ecdysozoa</taxon>
        <taxon>Arthropoda</taxon>
        <taxon>Chelicerata</taxon>
        <taxon>Arachnida</taxon>
        <taxon>Araneae</taxon>
        <taxon>Araneomorphae</taxon>
        <taxon>Entelegynae</taxon>
        <taxon>Araneoidea</taxon>
        <taxon>Araneidae</taxon>
        <taxon>Caerostris</taxon>
    </lineage>
</organism>
<gene>
    <name evidence="2" type="ORF">CEXT_300011</name>
</gene>
<evidence type="ECO:0000256" key="1">
    <source>
        <dbReference type="SAM" id="SignalP"/>
    </source>
</evidence>
<protein>
    <submittedName>
        <fullName evidence="2">Uncharacterized protein</fullName>
    </submittedName>
</protein>
<evidence type="ECO:0000313" key="2">
    <source>
        <dbReference type="EMBL" id="GIY10896.1"/>
    </source>
</evidence>